<proteinExistence type="predicted"/>
<evidence type="ECO:0000256" key="2">
    <source>
        <dbReference type="ARBA" id="ARBA00013868"/>
    </source>
</evidence>
<name>A0A382RL88_9ZZZZ</name>
<evidence type="ECO:0000256" key="8">
    <source>
        <dbReference type="ARBA" id="ARBA00022842"/>
    </source>
</evidence>
<accession>A0A382RL88</accession>
<dbReference type="Pfam" id="PF01467">
    <property type="entry name" value="CTP_transf_like"/>
    <property type="match status" value="1"/>
</dbReference>
<evidence type="ECO:0000256" key="4">
    <source>
        <dbReference type="ARBA" id="ARBA00022679"/>
    </source>
</evidence>
<dbReference type="EC" id="2.7.7.3" evidence="1"/>
<dbReference type="PRINTS" id="PR01020">
    <property type="entry name" value="LPSBIOSNTHSS"/>
</dbReference>
<comment type="catalytic activity">
    <reaction evidence="10">
        <text>(R)-4'-phosphopantetheine + ATP + H(+) = 3'-dephospho-CoA + diphosphate</text>
        <dbReference type="Rhea" id="RHEA:19801"/>
        <dbReference type="ChEBI" id="CHEBI:15378"/>
        <dbReference type="ChEBI" id="CHEBI:30616"/>
        <dbReference type="ChEBI" id="CHEBI:33019"/>
        <dbReference type="ChEBI" id="CHEBI:57328"/>
        <dbReference type="ChEBI" id="CHEBI:61723"/>
        <dbReference type="EC" id="2.7.7.3"/>
    </reaction>
</comment>
<evidence type="ECO:0000256" key="3">
    <source>
        <dbReference type="ARBA" id="ARBA00022490"/>
    </source>
</evidence>
<evidence type="ECO:0000256" key="9">
    <source>
        <dbReference type="ARBA" id="ARBA00022993"/>
    </source>
</evidence>
<keyword evidence="3" id="KW-0963">Cytoplasm</keyword>
<keyword evidence="8" id="KW-0460">Magnesium</keyword>
<evidence type="ECO:0000256" key="1">
    <source>
        <dbReference type="ARBA" id="ARBA00012392"/>
    </source>
</evidence>
<dbReference type="GO" id="GO:0004595">
    <property type="term" value="F:pantetheine-phosphate adenylyltransferase activity"/>
    <property type="evidence" value="ECO:0007669"/>
    <property type="project" value="UniProtKB-EC"/>
</dbReference>
<evidence type="ECO:0000256" key="10">
    <source>
        <dbReference type="ARBA" id="ARBA00029346"/>
    </source>
</evidence>
<dbReference type="Gene3D" id="3.40.50.620">
    <property type="entry name" value="HUPs"/>
    <property type="match status" value="1"/>
</dbReference>
<reference evidence="12" key="1">
    <citation type="submission" date="2018-05" db="EMBL/GenBank/DDBJ databases">
        <authorList>
            <person name="Lanie J.A."/>
            <person name="Ng W.-L."/>
            <person name="Kazmierczak K.M."/>
            <person name="Andrzejewski T.M."/>
            <person name="Davidsen T.M."/>
            <person name="Wayne K.J."/>
            <person name="Tettelin H."/>
            <person name="Glass J.I."/>
            <person name="Rusch D."/>
            <person name="Podicherti R."/>
            <person name="Tsui H.-C.T."/>
            <person name="Winkler M.E."/>
        </authorList>
    </citation>
    <scope>NUCLEOTIDE SEQUENCE</scope>
</reference>
<dbReference type="SUPFAM" id="SSF52374">
    <property type="entry name" value="Nucleotidylyl transferase"/>
    <property type="match status" value="1"/>
</dbReference>
<keyword evidence="9" id="KW-0173">Coenzyme A biosynthesis</keyword>
<evidence type="ECO:0000313" key="12">
    <source>
        <dbReference type="EMBL" id="SVC98453.1"/>
    </source>
</evidence>
<evidence type="ECO:0000259" key="11">
    <source>
        <dbReference type="Pfam" id="PF01467"/>
    </source>
</evidence>
<evidence type="ECO:0000256" key="7">
    <source>
        <dbReference type="ARBA" id="ARBA00022840"/>
    </source>
</evidence>
<dbReference type="InterPro" id="IPR014729">
    <property type="entry name" value="Rossmann-like_a/b/a_fold"/>
</dbReference>
<dbReference type="PANTHER" id="PTHR21342:SF1">
    <property type="entry name" value="PHOSPHOPANTETHEINE ADENYLYLTRANSFERASE"/>
    <property type="match status" value="1"/>
</dbReference>
<dbReference type="NCBIfam" id="TIGR01510">
    <property type="entry name" value="coaD_prev_kdtB"/>
    <property type="match status" value="1"/>
</dbReference>
<feature type="domain" description="Cytidyltransferase-like" evidence="11">
    <location>
        <begin position="10"/>
        <end position="70"/>
    </location>
</feature>
<dbReference type="AlphaFoldDB" id="A0A382RL88"/>
<evidence type="ECO:0000256" key="5">
    <source>
        <dbReference type="ARBA" id="ARBA00022695"/>
    </source>
</evidence>
<dbReference type="PANTHER" id="PTHR21342">
    <property type="entry name" value="PHOSPHOPANTETHEINE ADENYLYLTRANSFERASE"/>
    <property type="match status" value="1"/>
</dbReference>
<sequence length="97" mass="10820">MTIKSVNGLLTDFAKENNATCIIRGLRAVSDFEYEFQMTGMNSQLNPDIETIFLMSSDKNSFISSNFVKEVHKLGGDVSNFVSKNTINFLNLKNTSS</sequence>
<keyword evidence="7" id="KW-0067">ATP-binding</keyword>
<keyword evidence="6" id="KW-0547">Nucleotide-binding</keyword>
<dbReference type="InterPro" id="IPR001980">
    <property type="entry name" value="PPAT"/>
</dbReference>
<keyword evidence="4" id="KW-0808">Transferase</keyword>
<protein>
    <recommendedName>
        <fullName evidence="2">Phosphopantetheine adenylyltransferase</fullName>
        <ecNumber evidence="1">2.7.7.3</ecNumber>
    </recommendedName>
</protein>
<dbReference type="GO" id="GO:0005524">
    <property type="term" value="F:ATP binding"/>
    <property type="evidence" value="ECO:0007669"/>
    <property type="project" value="UniProtKB-KW"/>
</dbReference>
<dbReference type="GO" id="GO:0015937">
    <property type="term" value="P:coenzyme A biosynthetic process"/>
    <property type="evidence" value="ECO:0007669"/>
    <property type="project" value="UniProtKB-KW"/>
</dbReference>
<organism evidence="12">
    <name type="scientific">marine metagenome</name>
    <dbReference type="NCBI Taxonomy" id="408172"/>
    <lineage>
        <taxon>unclassified sequences</taxon>
        <taxon>metagenomes</taxon>
        <taxon>ecological metagenomes</taxon>
    </lineage>
</organism>
<dbReference type="InterPro" id="IPR004821">
    <property type="entry name" value="Cyt_trans-like"/>
</dbReference>
<keyword evidence="5" id="KW-0548">Nucleotidyltransferase</keyword>
<gene>
    <name evidence="12" type="ORF">METZ01_LOCUS351307</name>
</gene>
<dbReference type="EMBL" id="UINC01122565">
    <property type="protein sequence ID" value="SVC98453.1"/>
    <property type="molecule type" value="Genomic_DNA"/>
</dbReference>
<evidence type="ECO:0000256" key="6">
    <source>
        <dbReference type="ARBA" id="ARBA00022741"/>
    </source>
</evidence>